<dbReference type="Proteomes" id="UP000198636">
    <property type="component" value="Unassembled WGS sequence"/>
</dbReference>
<dbReference type="InterPro" id="IPR000086">
    <property type="entry name" value="NUDIX_hydrolase_dom"/>
</dbReference>
<dbReference type="EMBL" id="FMUS01000059">
    <property type="protein sequence ID" value="SCZ11454.1"/>
    <property type="molecule type" value="Genomic_DNA"/>
</dbReference>
<evidence type="ECO:0000259" key="1">
    <source>
        <dbReference type="PROSITE" id="PS51462"/>
    </source>
</evidence>
<keyword evidence="3" id="KW-1185">Reference proteome</keyword>
<dbReference type="CDD" id="cd04693">
    <property type="entry name" value="NUDIX_Hydrolase"/>
    <property type="match status" value="1"/>
</dbReference>
<accession>A0A1G5LFP6</accession>
<evidence type="ECO:0000313" key="2">
    <source>
        <dbReference type="EMBL" id="SCZ11454.1"/>
    </source>
</evidence>
<protein>
    <submittedName>
        <fullName evidence="2">Isopentenyldiphosphate isomerase</fullName>
    </submittedName>
</protein>
<dbReference type="RefSeq" id="WP_242877051.1">
    <property type="nucleotide sequence ID" value="NZ_FMUS01000059.1"/>
</dbReference>
<evidence type="ECO:0000313" key="3">
    <source>
        <dbReference type="Proteomes" id="UP000198636"/>
    </source>
</evidence>
<keyword evidence="2" id="KW-0413">Isomerase</keyword>
<gene>
    <name evidence="2" type="ORF">SAMN03080606_04366</name>
</gene>
<dbReference type="InterPro" id="IPR015797">
    <property type="entry name" value="NUDIX_hydrolase-like_dom_sf"/>
</dbReference>
<dbReference type="PROSITE" id="PS51462">
    <property type="entry name" value="NUDIX"/>
    <property type="match status" value="1"/>
</dbReference>
<organism evidence="2 3">
    <name type="scientific">Alkaliphilus peptidifermentans DSM 18978</name>
    <dbReference type="NCBI Taxonomy" id="1120976"/>
    <lineage>
        <taxon>Bacteria</taxon>
        <taxon>Bacillati</taxon>
        <taxon>Bacillota</taxon>
        <taxon>Clostridia</taxon>
        <taxon>Peptostreptococcales</taxon>
        <taxon>Natronincolaceae</taxon>
        <taxon>Alkaliphilus</taxon>
    </lineage>
</organism>
<dbReference type="Pfam" id="PF00293">
    <property type="entry name" value="NUDIX"/>
    <property type="match status" value="1"/>
</dbReference>
<proteinExistence type="predicted"/>
<sequence length="172" mass="19811">MVELWDILDKNGNVTGRVHERGKPMNKGEFHLEVYVWIENDNGEYLISQRSPNKTFPNMWECTGGNAVAGDDSLTTALKEAKEELGIILEPQNGRMIQHHLPCSDVECHGLADVWLFRQNVDISSVILDPDETCNAMWASRDEINRMIDEGTFTTWEQYTYIDELFEEIKMD</sequence>
<dbReference type="STRING" id="1120976.SAMN03080606_04366"/>
<reference evidence="2 3" key="1">
    <citation type="submission" date="2016-10" db="EMBL/GenBank/DDBJ databases">
        <authorList>
            <person name="de Groot N.N."/>
        </authorList>
    </citation>
    <scope>NUCLEOTIDE SEQUENCE [LARGE SCALE GENOMIC DNA]</scope>
    <source>
        <strain evidence="2 3">DSM 18978</strain>
    </source>
</reference>
<name>A0A1G5LFP6_9FIRM</name>
<dbReference type="PANTHER" id="PTHR10885">
    <property type="entry name" value="ISOPENTENYL-DIPHOSPHATE DELTA-ISOMERASE"/>
    <property type="match status" value="1"/>
</dbReference>
<dbReference type="GO" id="GO:0016853">
    <property type="term" value="F:isomerase activity"/>
    <property type="evidence" value="ECO:0007669"/>
    <property type="project" value="UniProtKB-KW"/>
</dbReference>
<dbReference type="AlphaFoldDB" id="A0A1G5LFP6"/>
<dbReference type="Gene3D" id="3.90.79.10">
    <property type="entry name" value="Nucleoside Triphosphate Pyrophosphohydrolase"/>
    <property type="match status" value="1"/>
</dbReference>
<feature type="domain" description="Nudix hydrolase" evidence="1">
    <location>
        <begin position="29"/>
        <end position="161"/>
    </location>
</feature>
<dbReference type="SUPFAM" id="SSF55811">
    <property type="entry name" value="Nudix"/>
    <property type="match status" value="1"/>
</dbReference>
<dbReference type="PANTHER" id="PTHR10885:SF0">
    <property type="entry name" value="ISOPENTENYL-DIPHOSPHATE DELTA-ISOMERASE"/>
    <property type="match status" value="1"/>
</dbReference>